<gene>
    <name evidence="8" type="ORF">LAESUDRAFT_667226</name>
</gene>
<dbReference type="GO" id="GO:0005737">
    <property type="term" value="C:cytoplasm"/>
    <property type="evidence" value="ECO:0007669"/>
    <property type="project" value="TreeGrafter"/>
</dbReference>
<evidence type="ECO:0000256" key="2">
    <source>
        <dbReference type="ARBA" id="ARBA00006730"/>
    </source>
</evidence>
<feature type="domain" description="FAD dependent oxidoreductase" evidence="7">
    <location>
        <begin position="41"/>
        <end position="403"/>
    </location>
</feature>
<dbReference type="GO" id="GO:0071949">
    <property type="term" value="F:FAD binding"/>
    <property type="evidence" value="ECO:0007669"/>
    <property type="project" value="InterPro"/>
</dbReference>
<dbReference type="GO" id="GO:0003884">
    <property type="term" value="F:D-amino-acid oxidase activity"/>
    <property type="evidence" value="ECO:0007669"/>
    <property type="project" value="InterPro"/>
</dbReference>
<dbReference type="InterPro" id="IPR006076">
    <property type="entry name" value="FAD-dep_OxRdtase"/>
</dbReference>
<dbReference type="Pfam" id="PF01266">
    <property type="entry name" value="DAO"/>
    <property type="match status" value="1"/>
</dbReference>
<evidence type="ECO:0000313" key="9">
    <source>
        <dbReference type="Proteomes" id="UP000076871"/>
    </source>
</evidence>
<evidence type="ECO:0000256" key="3">
    <source>
        <dbReference type="ARBA" id="ARBA00022630"/>
    </source>
</evidence>
<evidence type="ECO:0000256" key="5">
    <source>
        <dbReference type="ARBA" id="ARBA00023002"/>
    </source>
</evidence>
<sequence length="437" mass="48208">MDESRRPGLHSAASLATITYVAGELRLFHSPGRARPLSADRVLIVGGGVTGLTTAWILLDAGYDVTVVAERWANPERRITSQIAGALWEYPPAVCGRHTDVISLENSKNWAMISYHVFRALSQIIPSEEHGVRMRRANFFFDRPLENIPDQYEKMKEVAQSGVAGFVRDPNLIKAHAVNQEAGVVDSYRHDAPVIDTDQYMIWLRALVGAKGATFITARINGDIIAQEEELLAKHNASVIINATGLGAMELANDRTVYPLRGALIRVVNDGTRFPKVTEALSVGIDDAHEGSEELVFIVPRNDNTLILGGIAQPHQWNLDLTLDDPEIARMRARCNAFVPGLENAQYDPTAPLVQGCRPFRLQNVRVERELRPRPGSLSSSRIIHSYGQGGAGFSLSFGCAWDVLKLVEEIREGKRPVGMADKLREQVEGSRVPARL</sequence>
<dbReference type="Proteomes" id="UP000076871">
    <property type="component" value="Unassembled WGS sequence"/>
</dbReference>
<feature type="binding site" evidence="6">
    <location>
        <begin position="80"/>
        <end position="81"/>
    </location>
    <ligand>
        <name>FAD</name>
        <dbReference type="ChEBI" id="CHEBI:57692"/>
    </ligand>
</feature>
<dbReference type="GO" id="GO:0019478">
    <property type="term" value="P:D-amino acid catabolic process"/>
    <property type="evidence" value="ECO:0007669"/>
    <property type="project" value="TreeGrafter"/>
</dbReference>
<dbReference type="SUPFAM" id="SSF54373">
    <property type="entry name" value="FAD-linked reductases, C-terminal domain"/>
    <property type="match status" value="1"/>
</dbReference>
<comment type="similarity">
    <text evidence="2">Belongs to the DAMOX/DASOX family.</text>
</comment>
<comment type="cofactor">
    <cofactor evidence="1 6">
        <name>FAD</name>
        <dbReference type="ChEBI" id="CHEBI:57692"/>
    </cofactor>
</comment>
<dbReference type="InParanoid" id="A0A165B056"/>
<name>A0A165B056_9APHY</name>
<dbReference type="STRING" id="1314785.A0A165B056"/>
<dbReference type="Gene3D" id="3.30.9.10">
    <property type="entry name" value="D-Amino Acid Oxidase, subunit A, domain 2"/>
    <property type="match status" value="1"/>
</dbReference>
<dbReference type="PANTHER" id="PTHR11530:SF25">
    <property type="entry name" value="FAD DEPENDENT OXIDOREDUCTASE DOMAIN-CONTAINING PROTEIN"/>
    <property type="match status" value="1"/>
</dbReference>
<feature type="binding site" evidence="6">
    <location>
        <position position="244"/>
    </location>
    <ligand>
        <name>FAD</name>
        <dbReference type="ChEBI" id="CHEBI:57692"/>
    </ligand>
</feature>
<dbReference type="SUPFAM" id="SSF51971">
    <property type="entry name" value="Nucleotide-binding domain"/>
    <property type="match status" value="1"/>
</dbReference>
<accession>A0A165B056</accession>
<dbReference type="PIRSF" id="PIRSF000189">
    <property type="entry name" value="D-aa_oxidase"/>
    <property type="match status" value="1"/>
</dbReference>
<evidence type="ECO:0000313" key="8">
    <source>
        <dbReference type="EMBL" id="KZS99978.1"/>
    </source>
</evidence>
<dbReference type="AlphaFoldDB" id="A0A165B056"/>
<dbReference type="GeneID" id="63822318"/>
<feature type="binding site" evidence="6">
    <location>
        <position position="358"/>
    </location>
    <ligand>
        <name>D-dopa</name>
        <dbReference type="ChEBI" id="CHEBI:149689"/>
    </ligand>
</feature>
<keyword evidence="5" id="KW-0560">Oxidoreductase</keyword>
<dbReference type="OrthoDB" id="2015447at2759"/>
<dbReference type="Gene3D" id="3.40.50.720">
    <property type="entry name" value="NAD(P)-binding Rossmann-like Domain"/>
    <property type="match status" value="1"/>
</dbReference>
<dbReference type="EMBL" id="KV427703">
    <property type="protein sequence ID" value="KZS99978.1"/>
    <property type="molecule type" value="Genomic_DNA"/>
</dbReference>
<dbReference type="PANTHER" id="PTHR11530">
    <property type="entry name" value="D-AMINO ACID OXIDASE"/>
    <property type="match status" value="1"/>
</dbReference>
<organism evidence="8 9">
    <name type="scientific">Laetiporus sulphureus 93-53</name>
    <dbReference type="NCBI Taxonomy" id="1314785"/>
    <lineage>
        <taxon>Eukaryota</taxon>
        <taxon>Fungi</taxon>
        <taxon>Dikarya</taxon>
        <taxon>Basidiomycota</taxon>
        <taxon>Agaricomycotina</taxon>
        <taxon>Agaricomycetes</taxon>
        <taxon>Polyporales</taxon>
        <taxon>Laetiporus</taxon>
    </lineage>
</organism>
<evidence type="ECO:0000256" key="6">
    <source>
        <dbReference type="PIRSR" id="PIRSR000189-1"/>
    </source>
</evidence>
<proteinExistence type="inferred from homology"/>
<dbReference type="InterPro" id="IPR023209">
    <property type="entry name" value="DAO"/>
</dbReference>
<keyword evidence="4 6" id="KW-0274">FAD</keyword>
<evidence type="ECO:0000256" key="4">
    <source>
        <dbReference type="ARBA" id="ARBA00022827"/>
    </source>
</evidence>
<keyword evidence="9" id="KW-1185">Reference proteome</keyword>
<dbReference type="RefSeq" id="XP_040757719.1">
    <property type="nucleotide sequence ID" value="XM_040905288.1"/>
</dbReference>
<reference evidence="8 9" key="1">
    <citation type="journal article" date="2016" name="Mol. Biol. Evol.">
        <title>Comparative Genomics of Early-Diverging Mushroom-Forming Fungi Provides Insights into the Origins of Lignocellulose Decay Capabilities.</title>
        <authorList>
            <person name="Nagy L.G."/>
            <person name="Riley R."/>
            <person name="Tritt A."/>
            <person name="Adam C."/>
            <person name="Daum C."/>
            <person name="Floudas D."/>
            <person name="Sun H."/>
            <person name="Yadav J.S."/>
            <person name="Pangilinan J."/>
            <person name="Larsson K.H."/>
            <person name="Matsuura K."/>
            <person name="Barry K."/>
            <person name="Labutti K."/>
            <person name="Kuo R."/>
            <person name="Ohm R.A."/>
            <person name="Bhattacharya S.S."/>
            <person name="Shirouzu T."/>
            <person name="Yoshinaga Y."/>
            <person name="Martin F.M."/>
            <person name="Grigoriev I.V."/>
            <person name="Hibbett D.S."/>
        </authorList>
    </citation>
    <scope>NUCLEOTIDE SEQUENCE [LARGE SCALE GENOMIC DNA]</scope>
    <source>
        <strain evidence="8 9">93-53</strain>
    </source>
</reference>
<evidence type="ECO:0000256" key="1">
    <source>
        <dbReference type="ARBA" id="ARBA00001974"/>
    </source>
</evidence>
<feature type="binding site" evidence="6">
    <location>
        <position position="391"/>
    </location>
    <ligand>
        <name>D-dopa</name>
        <dbReference type="ChEBI" id="CHEBI:149689"/>
    </ligand>
</feature>
<protein>
    <submittedName>
        <fullName evidence="8">FAD dependent oxidoreductase</fullName>
    </submittedName>
</protein>
<keyword evidence="3" id="KW-0285">Flavoprotein</keyword>
<evidence type="ECO:0000259" key="7">
    <source>
        <dbReference type="Pfam" id="PF01266"/>
    </source>
</evidence>